<feature type="compositionally biased region" description="Basic and acidic residues" evidence="5">
    <location>
        <begin position="129"/>
        <end position="145"/>
    </location>
</feature>
<keyword evidence="4" id="KW-0460">Magnesium</keyword>
<evidence type="ECO:0000256" key="1">
    <source>
        <dbReference type="ARBA" id="ARBA00001946"/>
    </source>
</evidence>
<evidence type="ECO:0000313" key="7">
    <source>
        <dbReference type="Proteomes" id="UP001480595"/>
    </source>
</evidence>
<dbReference type="InterPro" id="IPR004808">
    <property type="entry name" value="AP_endonuc_1"/>
</dbReference>
<dbReference type="EMBL" id="JAQQWL010000002">
    <property type="protein sequence ID" value="KAK8087513.1"/>
    <property type="molecule type" value="Genomic_DNA"/>
</dbReference>
<feature type="compositionally biased region" description="Polar residues" evidence="5">
    <location>
        <begin position="19"/>
        <end position="32"/>
    </location>
</feature>
<comment type="cofactor">
    <cofactor evidence="1">
        <name>Mg(2+)</name>
        <dbReference type="ChEBI" id="CHEBI:18420"/>
    </cofactor>
</comment>
<reference evidence="6 7" key="1">
    <citation type="submission" date="2023-01" db="EMBL/GenBank/DDBJ databases">
        <title>Analysis of 21 Apiospora genomes using comparative genomics revels a genus with tremendous synthesis potential of carbohydrate active enzymes and secondary metabolites.</title>
        <authorList>
            <person name="Sorensen T."/>
        </authorList>
    </citation>
    <scope>NUCLEOTIDE SEQUENCE [LARGE SCALE GENOMIC DNA]</scope>
    <source>
        <strain evidence="6 7">CBS 135458</strain>
    </source>
</reference>
<organism evidence="6 7">
    <name type="scientific">Apiospora phragmitis</name>
    <dbReference type="NCBI Taxonomy" id="2905665"/>
    <lineage>
        <taxon>Eukaryota</taxon>
        <taxon>Fungi</taxon>
        <taxon>Dikarya</taxon>
        <taxon>Ascomycota</taxon>
        <taxon>Pezizomycotina</taxon>
        <taxon>Sordariomycetes</taxon>
        <taxon>Xylariomycetidae</taxon>
        <taxon>Amphisphaeriales</taxon>
        <taxon>Apiosporaceae</taxon>
        <taxon>Apiospora</taxon>
    </lineage>
</organism>
<comment type="caution">
    <text evidence="6">The sequence shown here is derived from an EMBL/GenBank/DDBJ whole genome shotgun (WGS) entry which is preliminary data.</text>
</comment>
<keyword evidence="7" id="KW-1185">Reference proteome</keyword>
<keyword evidence="3" id="KW-0378">Hydrolase</keyword>
<name>A0ABR1WWI4_9PEZI</name>
<feature type="region of interest" description="Disordered" evidence="5">
    <location>
        <begin position="1"/>
        <end position="62"/>
    </location>
</feature>
<keyword evidence="2" id="KW-0479">Metal-binding</keyword>
<feature type="compositionally biased region" description="Low complexity" evidence="5">
    <location>
        <begin position="41"/>
        <end position="56"/>
    </location>
</feature>
<evidence type="ECO:0000256" key="2">
    <source>
        <dbReference type="ARBA" id="ARBA00022723"/>
    </source>
</evidence>
<dbReference type="GeneID" id="92086959"/>
<protein>
    <recommendedName>
        <fullName evidence="8">DNA-(apurinic or apyrimidinic site) endonuclease</fullName>
    </recommendedName>
</protein>
<dbReference type="SUPFAM" id="SSF56219">
    <property type="entry name" value="DNase I-like"/>
    <property type="match status" value="1"/>
</dbReference>
<dbReference type="PROSITE" id="PS51435">
    <property type="entry name" value="AP_NUCLEASE_F1_4"/>
    <property type="match status" value="1"/>
</dbReference>
<evidence type="ECO:0000256" key="4">
    <source>
        <dbReference type="ARBA" id="ARBA00022842"/>
    </source>
</evidence>
<evidence type="ECO:0008006" key="8">
    <source>
        <dbReference type="Google" id="ProtNLM"/>
    </source>
</evidence>
<dbReference type="PANTHER" id="PTHR22748:SF14">
    <property type="entry name" value="ENDONUCLEASE_EXONUCLEASE_PHOSPHATASE DOMAIN-CONTAINING PROTEIN"/>
    <property type="match status" value="1"/>
</dbReference>
<dbReference type="InterPro" id="IPR036691">
    <property type="entry name" value="Endo/exonu/phosph_ase_sf"/>
</dbReference>
<feature type="region of interest" description="Disordered" evidence="5">
    <location>
        <begin position="96"/>
        <end position="145"/>
    </location>
</feature>
<gene>
    <name evidence="6" type="ORF">PG994_002487</name>
</gene>
<proteinExistence type="predicted"/>
<dbReference type="RefSeq" id="XP_066722037.1">
    <property type="nucleotide sequence ID" value="XM_066853896.1"/>
</dbReference>
<accession>A0ABR1WWI4</accession>
<dbReference type="PANTHER" id="PTHR22748">
    <property type="entry name" value="AP ENDONUCLEASE"/>
    <property type="match status" value="1"/>
</dbReference>
<evidence type="ECO:0000256" key="5">
    <source>
        <dbReference type="SAM" id="MobiDB-lite"/>
    </source>
</evidence>
<evidence type="ECO:0000256" key="3">
    <source>
        <dbReference type="ARBA" id="ARBA00022801"/>
    </source>
</evidence>
<dbReference type="Proteomes" id="UP001480595">
    <property type="component" value="Unassembled WGS sequence"/>
</dbReference>
<dbReference type="Gene3D" id="3.60.10.10">
    <property type="entry name" value="Endonuclease/exonuclease/phosphatase"/>
    <property type="match status" value="1"/>
</dbReference>
<evidence type="ECO:0000313" key="6">
    <source>
        <dbReference type="EMBL" id="KAK8087513.1"/>
    </source>
</evidence>
<sequence length="520" mass="57000">MQWARVTRSTCRHGVRSPSVFSTSISLSSPASRRQKHSKKTSSSSGKAAKAGSDSTRPPVFSPLVAPKEGTLRIFSWNVNGIAPFVQQYLQQQQQQQQSSIEEPRFGGAINSRRTPGEQGSAAPKKRGKGEGGGDEHGDPSKKGEASLRQALKRYEWPHMLLLQNVRIKPRDKATQSAIRDAVNAAQSSGPRPLPLSRDVNPRGFLDATSPAAVMVDGGPKYNVFFHLPASDPYDDAKGSDEGVAGVAAIIRRDSHVLSVGGAWWDKEGGRVQVIETKRLSFPLDGDADEAAWSSSNLEPVELAIFNVYSVKGTGTGYETSYPLGGDSGPSRTRQHNQKLALHAALLREAHSYGARGHHVLLAGTFHVAPDARDAHPKLRNYPIQHLHNRTDFQDKFFGRKLLHKAPEGAAPAKGNHTRWQKGLDGIDTFRHVHGDERRYSHHPRGRTWGARCKRVDLIIAAQSLEDAIVGAGICDSPRDWGPSDHCPVWVEISNNIPQEKGVYLPHQEQEITGRHDGEE</sequence>